<dbReference type="Pfam" id="PF14501">
    <property type="entry name" value="HATPase_c_5"/>
    <property type="match status" value="1"/>
</dbReference>
<keyword evidence="1" id="KW-1133">Transmembrane helix</keyword>
<evidence type="ECO:0000256" key="1">
    <source>
        <dbReference type="SAM" id="Phobius"/>
    </source>
</evidence>
<feature type="transmembrane region" description="Helical" evidence="1">
    <location>
        <begin position="97"/>
        <end position="118"/>
    </location>
</feature>
<dbReference type="SUPFAM" id="SSF55874">
    <property type="entry name" value="ATPase domain of HSP90 chaperone/DNA topoisomerase II/histidine kinase"/>
    <property type="match status" value="1"/>
</dbReference>
<feature type="transmembrane region" description="Helical" evidence="1">
    <location>
        <begin position="33"/>
        <end position="50"/>
    </location>
</feature>
<dbReference type="Proteomes" id="UP000766246">
    <property type="component" value="Unassembled WGS sequence"/>
</dbReference>
<gene>
    <name evidence="3" type="ORF">E7272_13020</name>
</gene>
<dbReference type="Gene3D" id="3.30.565.10">
    <property type="entry name" value="Histidine kinase-like ATPase, C-terminal domain"/>
    <property type="match status" value="1"/>
</dbReference>
<organism evidence="3 4">
    <name type="scientific">Pseudobutyrivibrio ruminis</name>
    <dbReference type="NCBI Taxonomy" id="46206"/>
    <lineage>
        <taxon>Bacteria</taxon>
        <taxon>Bacillati</taxon>
        <taxon>Bacillota</taxon>
        <taxon>Clostridia</taxon>
        <taxon>Lachnospirales</taxon>
        <taxon>Lachnospiraceae</taxon>
        <taxon>Pseudobutyrivibrio</taxon>
    </lineage>
</organism>
<protein>
    <submittedName>
        <fullName evidence="3">GHKL domain-containing protein</fullName>
    </submittedName>
</protein>
<dbReference type="AlphaFoldDB" id="A0A927YMG1"/>
<keyword evidence="1" id="KW-0472">Membrane</keyword>
<dbReference type="InterPro" id="IPR036890">
    <property type="entry name" value="HATPase_C_sf"/>
</dbReference>
<reference evidence="3" key="1">
    <citation type="submission" date="2019-04" db="EMBL/GenBank/DDBJ databases">
        <title>Evolution of Biomass-Degrading Anaerobic Consortia Revealed by Metagenomics.</title>
        <authorList>
            <person name="Peng X."/>
        </authorList>
    </citation>
    <scope>NUCLEOTIDE SEQUENCE</scope>
    <source>
        <strain evidence="3">SIG311</strain>
    </source>
</reference>
<comment type="caution">
    <text evidence="3">The sequence shown here is derived from an EMBL/GenBank/DDBJ whole genome shotgun (WGS) entry which is preliminary data.</text>
</comment>
<sequence length="456" mass="52104">MIYSLAEVEKRISLPHLASTWEWRYSMDTSFNIGYLLEMLLPVVGICIVLNKKKHPLIKGVACVGLGLLFDVVMTSVLKMQGFSGTDYADVTPSTYIFVLFWFMSIWIAVIVGIYLACDVSLHEAIYLFAVSYGIEHIFYCIRELVDYRTNGMIADNQPVFYIFCLIGSFCMAYFWFAKRAVNNGKYLIETLSATTATVIILVVVWWMSIIASFNNIGYIHAIYAILACLFILVNQRAQLINENEKQEFRLKEQLWKDTQVRYQFSKDAMAVVNQHYHDMKHQINVLANMENDEKRRGILAEMENDIAVYDAVVRTGNELLDTVLTEKKLICHSKDINMSCIADGEQLRFMNEIDLYTLLGNALDNAIEANEKIADTSKRWISVQIQNKKGIVLLEILNPFVGAIKMQNGLPVTSKKDKLSHGFGTQSIQAIVDKYNGQMIIKTENDKYLLRIIFS</sequence>
<feature type="transmembrane region" description="Helical" evidence="1">
    <location>
        <begin position="217"/>
        <end position="234"/>
    </location>
</feature>
<dbReference type="EMBL" id="SVER01000048">
    <property type="protein sequence ID" value="MBE5920745.1"/>
    <property type="molecule type" value="Genomic_DNA"/>
</dbReference>
<feature type="domain" description="Sensor histidine kinase NatK-like C-terminal" evidence="2">
    <location>
        <begin position="351"/>
        <end position="455"/>
    </location>
</feature>
<proteinExistence type="predicted"/>
<dbReference type="CDD" id="cd16935">
    <property type="entry name" value="HATPase_AgrC-ComD-like"/>
    <property type="match status" value="1"/>
</dbReference>
<keyword evidence="1" id="KW-0812">Transmembrane</keyword>
<evidence type="ECO:0000313" key="4">
    <source>
        <dbReference type="Proteomes" id="UP000766246"/>
    </source>
</evidence>
<dbReference type="InterPro" id="IPR032834">
    <property type="entry name" value="NatK-like_C"/>
</dbReference>
<evidence type="ECO:0000259" key="2">
    <source>
        <dbReference type="Pfam" id="PF14501"/>
    </source>
</evidence>
<feature type="transmembrane region" description="Helical" evidence="1">
    <location>
        <begin position="160"/>
        <end position="177"/>
    </location>
</feature>
<feature type="transmembrane region" description="Helical" evidence="1">
    <location>
        <begin position="189"/>
        <end position="211"/>
    </location>
</feature>
<feature type="transmembrane region" description="Helical" evidence="1">
    <location>
        <begin position="57"/>
        <end position="77"/>
    </location>
</feature>
<name>A0A927YMG1_9FIRM</name>
<evidence type="ECO:0000313" key="3">
    <source>
        <dbReference type="EMBL" id="MBE5920745.1"/>
    </source>
</evidence>
<accession>A0A927YMG1</accession>